<dbReference type="Gene3D" id="2.60.40.3100">
    <property type="entry name" value="Arylsulphate sulphotransferase monomer, N-terminal domain"/>
    <property type="match status" value="1"/>
</dbReference>
<organism evidence="3 4">
    <name type="scientific">Ferrimonas pelagia</name>
    <dbReference type="NCBI Taxonomy" id="1177826"/>
    <lineage>
        <taxon>Bacteria</taxon>
        <taxon>Pseudomonadati</taxon>
        <taxon>Pseudomonadota</taxon>
        <taxon>Gammaproteobacteria</taxon>
        <taxon>Alteromonadales</taxon>
        <taxon>Ferrimonadaceae</taxon>
        <taxon>Ferrimonas</taxon>
    </lineage>
</organism>
<dbReference type="PANTHER" id="PTHR35340:SF10">
    <property type="entry name" value="CYTOPLASMIC PROTEIN"/>
    <property type="match status" value="1"/>
</dbReference>
<dbReference type="InterPro" id="IPR035391">
    <property type="entry name" value="Arylsulfotran_N"/>
</dbReference>
<dbReference type="PANTHER" id="PTHR35340">
    <property type="entry name" value="PQQ ENZYME REPEAT PROTEIN-RELATED"/>
    <property type="match status" value="1"/>
</dbReference>
<name>A0ABP9EP21_9GAMM</name>
<reference evidence="4" key="1">
    <citation type="journal article" date="2019" name="Int. J. Syst. Evol. Microbiol.">
        <title>The Global Catalogue of Microorganisms (GCM) 10K type strain sequencing project: providing services to taxonomists for standard genome sequencing and annotation.</title>
        <authorList>
            <consortium name="The Broad Institute Genomics Platform"/>
            <consortium name="The Broad Institute Genome Sequencing Center for Infectious Disease"/>
            <person name="Wu L."/>
            <person name="Ma J."/>
        </authorList>
    </citation>
    <scope>NUCLEOTIDE SEQUENCE [LARGE SCALE GENOMIC DNA]</scope>
    <source>
        <strain evidence="4">JCM 18401</strain>
    </source>
</reference>
<dbReference type="InterPro" id="IPR010262">
    <property type="entry name" value="Arylsulfotransferase_bact"/>
</dbReference>
<sequence>MRKLSLVALSTLAVFAFSPDVLAAKVGSSLKSTRGMAVYSKQSDVIGAVHMNKYGLTPLTAVIDIPSWRSGIKDVSVLVKGKGAKGVDIGYDVSANELLDHAGIPVFGLYPQHTNQVVVSWTENNEQHSHTYKMRTGGVTFVPQANSWADYPQGEAKMVAKEGFEDRLYLVDGFGDGAQRSMVSHNNPQAPGAALWDRSPTMMIVDTNGDLRWYMDYQKFRDAEHYRKTGYVMGVKQVGKDLVWGAGQAYHRMSLMGQHVWSKPLPGNYADFSHDIAHRPNGNMIIRVAKKDYLNDMGDLVTTVRDHIIEVDPQGKVLHEWDLNTILDPYRDITLLGLDMGAVCLNVDSDKANQTADLEQLKSAPYGDVPGVGTGRNWVHVNSVVYDENDDSIIISSRHQSANIKIGKDNEVKWILSARGGWKGDLAKKVLQPVDSKGRKIDCTEAGKCPNPDEFDFTWTQHTAYIGKDSGKRHFNLFVLDNGDGRFNEQPAMPEDKYTRGVEYKIDQKKMTVQQTWQYGKERGYEFYSPVTSLTEYKADKDSNLIASMSTGLYAGKTVGKIVEIPHGESEPAVEVWVHGSAPGAPGYRATVITPPFAE</sequence>
<evidence type="ECO:0000313" key="3">
    <source>
        <dbReference type="EMBL" id="GAA4881855.1"/>
    </source>
</evidence>
<dbReference type="EMBL" id="BAABJZ010000022">
    <property type="protein sequence ID" value="GAA4881855.1"/>
    <property type="molecule type" value="Genomic_DNA"/>
</dbReference>
<evidence type="ECO:0000259" key="2">
    <source>
        <dbReference type="Pfam" id="PF17425"/>
    </source>
</evidence>
<keyword evidence="4" id="KW-1185">Reference proteome</keyword>
<dbReference type="Pfam" id="PF05935">
    <property type="entry name" value="Arylsulfotrans"/>
    <property type="match status" value="1"/>
</dbReference>
<protein>
    <submittedName>
        <fullName evidence="3">Aryl-sulfate sulfotransferase</fullName>
    </submittedName>
</protein>
<dbReference type="InterPro" id="IPR053143">
    <property type="entry name" value="Arylsulfate_ST"/>
</dbReference>
<dbReference type="RefSeq" id="WP_345334728.1">
    <property type="nucleotide sequence ID" value="NZ_BAABJZ010000022.1"/>
</dbReference>
<evidence type="ECO:0000256" key="1">
    <source>
        <dbReference type="SAM" id="SignalP"/>
    </source>
</evidence>
<dbReference type="Proteomes" id="UP001499988">
    <property type="component" value="Unassembled WGS sequence"/>
</dbReference>
<feature type="signal peptide" evidence="1">
    <location>
        <begin position="1"/>
        <end position="23"/>
    </location>
</feature>
<keyword evidence="1" id="KW-0732">Signal</keyword>
<gene>
    <name evidence="3" type="ORF">GCM10023333_14960</name>
</gene>
<dbReference type="InterPro" id="IPR038477">
    <property type="entry name" value="ASST_N_sf"/>
</dbReference>
<feature type="domain" description="Arylsulfotransferase N-terminal" evidence="2">
    <location>
        <begin position="49"/>
        <end position="137"/>
    </location>
</feature>
<feature type="chain" id="PRO_5045240825" evidence="1">
    <location>
        <begin position="24"/>
        <end position="599"/>
    </location>
</feature>
<evidence type="ECO:0000313" key="4">
    <source>
        <dbReference type="Proteomes" id="UP001499988"/>
    </source>
</evidence>
<comment type="caution">
    <text evidence="3">The sequence shown here is derived from an EMBL/GenBank/DDBJ whole genome shotgun (WGS) entry which is preliminary data.</text>
</comment>
<proteinExistence type="predicted"/>
<dbReference type="Pfam" id="PF17425">
    <property type="entry name" value="Arylsulfotran_N"/>
    <property type="match status" value="1"/>
</dbReference>
<accession>A0ABP9EP21</accession>